<evidence type="ECO:0000313" key="6">
    <source>
        <dbReference type="Proteomes" id="UP000659124"/>
    </source>
</evidence>
<dbReference type="Gene3D" id="3.40.50.2300">
    <property type="match status" value="2"/>
</dbReference>
<dbReference type="CDD" id="cd01392">
    <property type="entry name" value="HTH_LacI"/>
    <property type="match status" value="1"/>
</dbReference>
<dbReference type="InterPro" id="IPR010982">
    <property type="entry name" value="Lambda_DNA-bd_dom_sf"/>
</dbReference>
<keyword evidence="3" id="KW-0804">Transcription</keyword>
<comment type="caution">
    <text evidence="5">The sequence shown here is derived from an EMBL/GenBank/DDBJ whole genome shotgun (WGS) entry which is preliminary data.</text>
</comment>
<evidence type="ECO:0000313" key="5">
    <source>
        <dbReference type="EMBL" id="MBC9929069.1"/>
    </source>
</evidence>
<dbReference type="PROSITE" id="PS50932">
    <property type="entry name" value="HTH_LACI_2"/>
    <property type="match status" value="1"/>
</dbReference>
<evidence type="ECO:0000256" key="1">
    <source>
        <dbReference type="ARBA" id="ARBA00023015"/>
    </source>
</evidence>
<organism evidence="5 6">
    <name type="scientific">Chitinophaga qingshengii</name>
    <dbReference type="NCBI Taxonomy" id="1569794"/>
    <lineage>
        <taxon>Bacteria</taxon>
        <taxon>Pseudomonadati</taxon>
        <taxon>Bacteroidota</taxon>
        <taxon>Chitinophagia</taxon>
        <taxon>Chitinophagales</taxon>
        <taxon>Chitinophagaceae</taxon>
        <taxon>Chitinophaga</taxon>
    </lineage>
</organism>
<dbReference type="EMBL" id="JACVFC010000001">
    <property type="protein sequence ID" value="MBC9929069.1"/>
    <property type="molecule type" value="Genomic_DNA"/>
</dbReference>
<name>A0ABR7TI62_9BACT</name>
<keyword evidence="6" id="KW-1185">Reference proteome</keyword>
<dbReference type="Gene3D" id="1.10.260.40">
    <property type="entry name" value="lambda repressor-like DNA-binding domains"/>
    <property type="match status" value="1"/>
</dbReference>
<evidence type="ECO:0000256" key="2">
    <source>
        <dbReference type="ARBA" id="ARBA00023125"/>
    </source>
</evidence>
<feature type="domain" description="HTH lacI-type" evidence="4">
    <location>
        <begin position="6"/>
        <end position="60"/>
    </location>
</feature>
<dbReference type="RefSeq" id="WP_188086221.1">
    <property type="nucleotide sequence ID" value="NZ_JACVFC010000001.1"/>
</dbReference>
<dbReference type="Proteomes" id="UP000659124">
    <property type="component" value="Unassembled WGS sequence"/>
</dbReference>
<dbReference type="InterPro" id="IPR046335">
    <property type="entry name" value="LacI/GalR-like_sensor"/>
</dbReference>
<evidence type="ECO:0000256" key="3">
    <source>
        <dbReference type="ARBA" id="ARBA00023163"/>
    </source>
</evidence>
<dbReference type="InterPro" id="IPR028082">
    <property type="entry name" value="Peripla_BP_I"/>
</dbReference>
<dbReference type="Pfam" id="PF00356">
    <property type="entry name" value="LacI"/>
    <property type="match status" value="1"/>
</dbReference>
<dbReference type="SUPFAM" id="SSF47413">
    <property type="entry name" value="lambda repressor-like DNA-binding domains"/>
    <property type="match status" value="1"/>
</dbReference>
<dbReference type="GO" id="GO:0003677">
    <property type="term" value="F:DNA binding"/>
    <property type="evidence" value="ECO:0007669"/>
    <property type="project" value="UniProtKB-KW"/>
</dbReference>
<protein>
    <submittedName>
        <fullName evidence="5">LacI family DNA-binding transcriptional regulator</fullName>
    </submittedName>
</protein>
<proteinExistence type="predicted"/>
<evidence type="ECO:0000259" key="4">
    <source>
        <dbReference type="PROSITE" id="PS50932"/>
    </source>
</evidence>
<dbReference type="SMART" id="SM00354">
    <property type="entry name" value="HTH_LACI"/>
    <property type="match status" value="1"/>
</dbReference>
<sequence>MRRHYATIKDIARALNISVSTVSRAMRDTYDVNAETRQMVLAKAAELNYRPNFNAMGLVKNSSHNLAVLLPGITNYYFSTVFTGIQEVAYRHGYNLILHVTNDDAERELSIIRNLSFSSLDGMLVSVSSQADACDHFQEIINDGVPVVFFDRVAEHVSTSKVMQDDYNGAFEATEHLVAKGYRRIAHIAGPQGLTFTGNRLQGYLDALRKHKLPVQDSWIIHSGFSQDSGYQDFRQLWQLSSKPDAIFAVNDRKAVGAMLAMKEMNVIPGKEVGVIGFTNDPVSAIISPSLSTIAEPAFEIGKVSCQLLLNHIRKKNFIAEEVVLPGKLIERESTQKVTFTTKRK</sequence>
<dbReference type="SUPFAM" id="SSF53822">
    <property type="entry name" value="Periplasmic binding protein-like I"/>
    <property type="match status" value="1"/>
</dbReference>
<gene>
    <name evidence="5" type="ORF">ICL07_01715</name>
</gene>
<keyword evidence="1" id="KW-0805">Transcription regulation</keyword>
<accession>A0ABR7TI62</accession>
<dbReference type="CDD" id="cd06267">
    <property type="entry name" value="PBP1_LacI_sugar_binding-like"/>
    <property type="match status" value="1"/>
</dbReference>
<dbReference type="PANTHER" id="PTHR30146">
    <property type="entry name" value="LACI-RELATED TRANSCRIPTIONAL REPRESSOR"/>
    <property type="match status" value="1"/>
</dbReference>
<dbReference type="Pfam" id="PF13377">
    <property type="entry name" value="Peripla_BP_3"/>
    <property type="match status" value="1"/>
</dbReference>
<dbReference type="InterPro" id="IPR000843">
    <property type="entry name" value="HTH_LacI"/>
</dbReference>
<reference evidence="5 6" key="1">
    <citation type="submission" date="2020-09" db="EMBL/GenBank/DDBJ databases">
        <title>Genome sequences of type strains of Chitinophaga qingshengii and Chitinophaga varians.</title>
        <authorList>
            <person name="Kittiwongwattana C."/>
        </authorList>
    </citation>
    <scope>NUCLEOTIDE SEQUENCE [LARGE SCALE GENOMIC DNA]</scope>
    <source>
        <strain evidence="5 6">JCM 30026</strain>
    </source>
</reference>
<dbReference type="PANTHER" id="PTHR30146:SF109">
    <property type="entry name" value="HTH-TYPE TRANSCRIPTIONAL REGULATOR GALS"/>
    <property type="match status" value="1"/>
</dbReference>
<keyword evidence="2 5" id="KW-0238">DNA-binding</keyword>